<dbReference type="Gramene" id="AET7Gv20824800.5">
    <property type="protein sequence ID" value="AET7Gv20824800.5"/>
    <property type="gene ID" value="AET7Gv20824800"/>
</dbReference>
<sequence length="50" mass="5895">LLGYDQTIKLISSKSGEDRAHHKSYSCRLWFNTYCHFSSICSPRSNWRTI</sequence>
<dbReference type="EnsemblPlants" id="AET7Gv20824800.5">
    <property type="protein sequence ID" value="AET7Gv20824800.5"/>
    <property type="gene ID" value="AET7Gv20824800"/>
</dbReference>
<accession>A0A453S4T6</accession>
<protein>
    <submittedName>
        <fullName evidence="1">Uncharacterized protein</fullName>
    </submittedName>
</protein>
<reference evidence="2" key="2">
    <citation type="journal article" date="2017" name="Nat. Plants">
        <title>The Aegilops tauschii genome reveals multiple impacts of transposons.</title>
        <authorList>
            <person name="Zhao G."/>
            <person name="Zou C."/>
            <person name="Li K."/>
            <person name="Wang K."/>
            <person name="Li T."/>
            <person name="Gao L."/>
            <person name="Zhang X."/>
            <person name="Wang H."/>
            <person name="Yang Z."/>
            <person name="Liu X."/>
            <person name="Jiang W."/>
            <person name="Mao L."/>
            <person name="Kong X."/>
            <person name="Jiao Y."/>
            <person name="Jia J."/>
        </authorList>
    </citation>
    <scope>NUCLEOTIDE SEQUENCE [LARGE SCALE GENOMIC DNA]</scope>
    <source>
        <strain evidence="2">cv. AL8/78</strain>
    </source>
</reference>
<reference evidence="1" key="4">
    <citation type="submission" date="2019-03" db="UniProtKB">
        <authorList>
            <consortium name="EnsemblPlants"/>
        </authorList>
    </citation>
    <scope>IDENTIFICATION</scope>
</reference>
<reference evidence="1" key="3">
    <citation type="journal article" date="2017" name="Nature">
        <title>Genome sequence of the progenitor of the wheat D genome Aegilops tauschii.</title>
        <authorList>
            <person name="Luo M.C."/>
            <person name="Gu Y.Q."/>
            <person name="Puiu D."/>
            <person name="Wang H."/>
            <person name="Twardziok S.O."/>
            <person name="Deal K.R."/>
            <person name="Huo N."/>
            <person name="Zhu T."/>
            <person name="Wang L."/>
            <person name="Wang Y."/>
            <person name="McGuire P.E."/>
            <person name="Liu S."/>
            <person name="Long H."/>
            <person name="Ramasamy R.K."/>
            <person name="Rodriguez J.C."/>
            <person name="Van S.L."/>
            <person name="Yuan L."/>
            <person name="Wang Z."/>
            <person name="Xia Z."/>
            <person name="Xiao L."/>
            <person name="Anderson O.D."/>
            <person name="Ouyang S."/>
            <person name="Liang Y."/>
            <person name="Zimin A.V."/>
            <person name="Pertea G."/>
            <person name="Qi P."/>
            <person name="Bennetzen J.L."/>
            <person name="Dai X."/>
            <person name="Dawson M.W."/>
            <person name="Muller H.G."/>
            <person name="Kugler K."/>
            <person name="Rivarola-Duarte L."/>
            <person name="Spannagl M."/>
            <person name="Mayer K.F.X."/>
            <person name="Lu F.H."/>
            <person name="Bevan M.W."/>
            <person name="Leroy P."/>
            <person name="Li P."/>
            <person name="You F.M."/>
            <person name="Sun Q."/>
            <person name="Liu Z."/>
            <person name="Lyons E."/>
            <person name="Wicker T."/>
            <person name="Salzberg S.L."/>
            <person name="Devos K.M."/>
            <person name="Dvorak J."/>
        </authorList>
    </citation>
    <scope>NUCLEOTIDE SEQUENCE [LARGE SCALE GENOMIC DNA]</scope>
    <source>
        <strain evidence="1">cv. AL8/78</strain>
    </source>
</reference>
<evidence type="ECO:0000313" key="1">
    <source>
        <dbReference type="EnsemblPlants" id="AET7Gv20824800.5"/>
    </source>
</evidence>
<name>A0A453S4T6_AEGTS</name>
<evidence type="ECO:0000313" key="2">
    <source>
        <dbReference type="Proteomes" id="UP000015105"/>
    </source>
</evidence>
<reference evidence="2" key="1">
    <citation type="journal article" date="2014" name="Science">
        <title>Ancient hybridizations among the ancestral genomes of bread wheat.</title>
        <authorList>
            <consortium name="International Wheat Genome Sequencing Consortium,"/>
            <person name="Marcussen T."/>
            <person name="Sandve S.R."/>
            <person name="Heier L."/>
            <person name="Spannagl M."/>
            <person name="Pfeifer M."/>
            <person name="Jakobsen K.S."/>
            <person name="Wulff B.B."/>
            <person name="Steuernagel B."/>
            <person name="Mayer K.F."/>
            <person name="Olsen O.A."/>
        </authorList>
    </citation>
    <scope>NUCLEOTIDE SEQUENCE [LARGE SCALE GENOMIC DNA]</scope>
    <source>
        <strain evidence="2">cv. AL8/78</strain>
    </source>
</reference>
<organism evidence="1 2">
    <name type="scientific">Aegilops tauschii subsp. strangulata</name>
    <name type="common">Goatgrass</name>
    <dbReference type="NCBI Taxonomy" id="200361"/>
    <lineage>
        <taxon>Eukaryota</taxon>
        <taxon>Viridiplantae</taxon>
        <taxon>Streptophyta</taxon>
        <taxon>Embryophyta</taxon>
        <taxon>Tracheophyta</taxon>
        <taxon>Spermatophyta</taxon>
        <taxon>Magnoliopsida</taxon>
        <taxon>Liliopsida</taxon>
        <taxon>Poales</taxon>
        <taxon>Poaceae</taxon>
        <taxon>BOP clade</taxon>
        <taxon>Pooideae</taxon>
        <taxon>Triticodae</taxon>
        <taxon>Triticeae</taxon>
        <taxon>Triticinae</taxon>
        <taxon>Aegilops</taxon>
    </lineage>
</organism>
<dbReference type="AlphaFoldDB" id="A0A453S4T6"/>
<proteinExistence type="predicted"/>
<dbReference type="Proteomes" id="UP000015105">
    <property type="component" value="Chromosome 7D"/>
</dbReference>
<reference evidence="1" key="5">
    <citation type="journal article" date="2021" name="G3 (Bethesda)">
        <title>Aegilops tauschii genome assembly Aet v5.0 features greater sequence contiguity and improved annotation.</title>
        <authorList>
            <person name="Wang L."/>
            <person name="Zhu T."/>
            <person name="Rodriguez J.C."/>
            <person name="Deal K.R."/>
            <person name="Dubcovsky J."/>
            <person name="McGuire P.E."/>
            <person name="Lux T."/>
            <person name="Spannagl M."/>
            <person name="Mayer K.F.X."/>
            <person name="Baldrich P."/>
            <person name="Meyers B.C."/>
            <person name="Huo N."/>
            <person name="Gu Y.Q."/>
            <person name="Zhou H."/>
            <person name="Devos K.M."/>
            <person name="Bennetzen J.L."/>
            <person name="Unver T."/>
            <person name="Budak H."/>
            <person name="Gulick P.J."/>
            <person name="Galiba G."/>
            <person name="Kalapos B."/>
            <person name="Nelson D.R."/>
            <person name="Li P."/>
            <person name="You F.M."/>
            <person name="Luo M.C."/>
            <person name="Dvorak J."/>
        </authorList>
    </citation>
    <scope>NUCLEOTIDE SEQUENCE [LARGE SCALE GENOMIC DNA]</scope>
    <source>
        <strain evidence="1">cv. AL8/78</strain>
    </source>
</reference>
<keyword evidence="2" id="KW-1185">Reference proteome</keyword>